<name>A0A0A9AWW5_ARUDO</name>
<reference evidence="1" key="1">
    <citation type="submission" date="2014-09" db="EMBL/GenBank/DDBJ databases">
        <authorList>
            <person name="Magalhaes I.L.F."/>
            <person name="Oliveira U."/>
            <person name="Santos F.R."/>
            <person name="Vidigal T.H.D.A."/>
            <person name="Brescovit A.D."/>
            <person name="Santos A.J."/>
        </authorList>
    </citation>
    <scope>NUCLEOTIDE SEQUENCE</scope>
    <source>
        <tissue evidence="1">Shoot tissue taken approximately 20 cm above the soil surface</tissue>
    </source>
</reference>
<reference evidence="1" key="2">
    <citation type="journal article" date="2015" name="Data Brief">
        <title>Shoot transcriptome of the giant reed, Arundo donax.</title>
        <authorList>
            <person name="Barrero R.A."/>
            <person name="Guerrero F.D."/>
            <person name="Moolhuijzen P."/>
            <person name="Goolsby J.A."/>
            <person name="Tidwell J."/>
            <person name="Bellgard S.E."/>
            <person name="Bellgard M.I."/>
        </authorList>
    </citation>
    <scope>NUCLEOTIDE SEQUENCE</scope>
    <source>
        <tissue evidence="1">Shoot tissue taken approximately 20 cm above the soil surface</tissue>
    </source>
</reference>
<protein>
    <submittedName>
        <fullName evidence="1">Uncharacterized protein</fullName>
    </submittedName>
</protein>
<sequence length="58" mass="6662">MPTYILCHGLIGKGENSSYFVVGKDGRTKRKDHVYVGRCSISLNDFLLVYAQNQYNYK</sequence>
<evidence type="ECO:0000313" key="1">
    <source>
        <dbReference type="EMBL" id="JAD54378.1"/>
    </source>
</evidence>
<organism evidence="1">
    <name type="scientific">Arundo donax</name>
    <name type="common">Giant reed</name>
    <name type="synonym">Donax arundinaceus</name>
    <dbReference type="NCBI Taxonomy" id="35708"/>
    <lineage>
        <taxon>Eukaryota</taxon>
        <taxon>Viridiplantae</taxon>
        <taxon>Streptophyta</taxon>
        <taxon>Embryophyta</taxon>
        <taxon>Tracheophyta</taxon>
        <taxon>Spermatophyta</taxon>
        <taxon>Magnoliopsida</taxon>
        <taxon>Liliopsida</taxon>
        <taxon>Poales</taxon>
        <taxon>Poaceae</taxon>
        <taxon>PACMAD clade</taxon>
        <taxon>Arundinoideae</taxon>
        <taxon>Arundineae</taxon>
        <taxon>Arundo</taxon>
    </lineage>
</organism>
<proteinExistence type="predicted"/>
<dbReference type="AlphaFoldDB" id="A0A0A9AWW5"/>
<dbReference type="EMBL" id="GBRH01243517">
    <property type="protein sequence ID" value="JAD54378.1"/>
    <property type="molecule type" value="Transcribed_RNA"/>
</dbReference>
<accession>A0A0A9AWW5</accession>